<dbReference type="AlphaFoldDB" id="A0A0K2T1W1"/>
<feature type="transmembrane region" description="Helical" evidence="5">
    <location>
        <begin position="24"/>
        <end position="48"/>
    </location>
</feature>
<dbReference type="Pfam" id="PF00083">
    <property type="entry name" value="Sugar_tr"/>
    <property type="match status" value="1"/>
</dbReference>
<dbReference type="GO" id="GO:0016020">
    <property type="term" value="C:membrane"/>
    <property type="evidence" value="ECO:0007669"/>
    <property type="project" value="UniProtKB-SubCell"/>
</dbReference>
<dbReference type="InterPro" id="IPR005828">
    <property type="entry name" value="MFS_sugar_transport-like"/>
</dbReference>
<dbReference type="GO" id="GO:0022857">
    <property type="term" value="F:transmembrane transporter activity"/>
    <property type="evidence" value="ECO:0007669"/>
    <property type="project" value="InterPro"/>
</dbReference>
<dbReference type="Gene3D" id="1.20.1250.20">
    <property type="entry name" value="MFS general substrate transporter like domains"/>
    <property type="match status" value="1"/>
</dbReference>
<feature type="transmembrane region" description="Helical" evidence="5">
    <location>
        <begin position="360"/>
        <end position="381"/>
    </location>
</feature>
<feature type="transmembrane region" description="Helical" evidence="5">
    <location>
        <begin position="184"/>
        <end position="206"/>
    </location>
</feature>
<dbReference type="PROSITE" id="PS00216">
    <property type="entry name" value="SUGAR_TRANSPORT_1"/>
    <property type="match status" value="1"/>
</dbReference>
<keyword evidence="4 5" id="KW-0472">Membrane</keyword>
<dbReference type="InterPro" id="IPR036259">
    <property type="entry name" value="MFS_trans_sf"/>
</dbReference>
<evidence type="ECO:0000256" key="5">
    <source>
        <dbReference type="SAM" id="Phobius"/>
    </source>
</evidence>
<keyword evidence="3 5" id="KW-1133">Transmembrane helix</keyword>
<accession>A0A0K2T1W1</accession>
<feature type="transmembrane region" description="Helical" evidence="5">
    <location>
        <begin position="126"/>
        <end position="145"/>
    </location>
</feature>
<keyword evidence="2 5" id="KW-0812">Transmembrane</keyword>
<dbReference type="InterPro" id="IPR020846">
    <property type="entry name" value="MFS_dom"/>
</dbReference>
<feature type="transmembrane region" description="Helical" evidence="5">
    <location>
        <begin position="95"/>
        <end position="119"/>
    </location>
</feature>
<evidence type="ECO:0000259" key="6">
    <source>
        <dbReference type="PROSITE" id="PS50850"/>
    </source>
</evidence>
<feature type="domain" description="Major facilitator superfamily (MFS) profile" evidence="6">
    <location>
        <begin position="26"/>
        <end position="475"/>
    </location>
</feature>
<evidence type="ECO:0000313" key="7">
    <source>
        <dbReference type="EMBL" id="CDW19998.1"/>
    </source>
</evidence>
<dbReference type="SUPFAM" id="SSF103473">
    <property type="entry name" value="MFS general substrate transporter"/>
    <property type="match status" value="1"/>
</dbReference>
<feature type="transmembrane region" description="Helical" evidence="5">
    <location>
        <begin position="303"/>
        <end position="319"/>
    </location>
</feature>
<sequence length="485" mass="54717">MSSKSEDSIGIIIGNIGKWQIQRIIANLLISLPGIAQIFVGAVFSMQIPDFRCMDNSSSSYSKNCSKECTKYEYDTSFWTETVPMKFDMICGNDYLILMTKMTLFIGFAIGTFSAGLIADKFGRKTSILIMSHLFFASGLVLTIVNSYIFFLFVLLSMAISAIGIYTSAIVWNLECVSGKWKMIVGMMMALIWPFGRLLSVALAWNICEWRLMIQILSGVHFVTPIIMYWVPESPRWLLASSKESNKKKAEEILRKVVKINKGNMELFEQNIQNQIESSRRKDTSYHPYYKVFKSKTLRNRSFILFINWFTNSLVLYGLNLNWKSLTGNLFTNFSIAAALDIVARILSIFILHQFSYKKVYTLSMFMVALSFLLTFGFSLGDYENNYPVVILSMFGTFFISMTFSIIWIYTTEIFPTNYRNGALGASSFVARIGGILATTMGPLSKVNENIPKAIFSVTTLTSAGLALLLPETGDSLPDAIEDCE</sequence>
<comment type="subcellular location">
    <subcellularLocation>
        <location evidence="1">Membrane</location>
        <topology evidence="1">Multi-pass membrane protein</topology>
    </subcellularLocation>
</comment>
<evidence type="ECO:0000256" key="2">
    <source>
        <dbReference type="ARBA" id="ARBA00022692"/>
    </source>
</evidence>
<evidence type="ECO:0000256" key="4">
    <source>
        <dbReference type="ARBA" id="ARBA00023136"/>
    </source>
</evidence>
<feature type="non-terminal residue" evidence="7">
    <location>
        <position position="1"/>
    </location>
</feature>
<reference evidence="7" key="1">
    <citation type="submission" date="2014-05" db="EMBL/GenBank/DDBJ databases">
        <authorList>
            <person name="Chronopoulou M."/>
        </authorList>
    </citation>
    <scope>NUCLEOTIDE SEQUENCE</scope>
    <source>
        <tissue evidence="7">Whole organism</tissue>
    </source>
</reference>
<dbReference type="EMBL" id="HACA01002637">
    <property type="protein sequence ID" value="CDW19998.1"/>
    <property type="molecule type" value="Transcribed_RNA"/>
</dbReference>
<evidence type="ECO:0000256" key="1">
    <source>
        <dbReference type="ARBA" id="ARBA00004141"/>
    </source>
</evidence>
<proteinExistence type="predicted"/>
<evidence type="ECO:0000256" key="3">
    <source>
        <dbReference type="ARBA" id="ARBA00022989"/>
    </source>
</evidence>
<protein>
    <submittedName>
        <fullName evidence="7">Organic cation transporter proteinlike [Aplysia californica]</fullName>
    </submittedName>
</protein>
<dbReference type="OrthoDB" id="5296287at2759"/>
<feature type="transmembrane region" description="Helical" evidence="5">
    <location>
        <begin position="151"/>
        <end position="172"/>
    </location>
</feature>
<dbReference type="PANTHER" id="PTHR24064">
    <property type="entry name" value="SOLUTE CARRIER FAMILY 22 MEMBER"/>
    <property type="match status" value="1"/>
</dbReference>
<feature type="transmembrane region" description="Helical" evidence="5">
    <location>
        <begin position="331"/>
        <end position="353"/>
    </location>
</feature>
<feature type="transmembrane region" description="Helical" evidence="5">
    <location>
        <begin position="387"/>
        <end position="410"/>
    </location>
</feature>
<name>A0A0K2T1W1_LEPSM</name>
<dbReference type="InterPro" id="IPR005829">
    <property type="entry name" value="Sugar_transporter_CS"/>
</dbReference>
<dbReference type="PROSITE" id="PS50850">
    <property type="entry name" value="MFS"/>
    <property type="match status" value="1"/>
</dbReference>
<organism evidence="7">
    <name type="scientific">Lepeophtheirus salmonis</name>
    <name type="common">Salmon louse</name>
    <name type="synonym">Caligus salmonis</name>
    <dbReference type="NCBI Taxonomy" id="72036"/>
    <lineage>
        <taxon>Eukaryota</taxon>
        <taxon>Metazoa</taxon>
        <taxon>Ecdysozoa</taxon>
        <taxon>Arthropoda</taxon>
        <taxon>Crustacea</taxon>
        <taxon>Multicrustacea</taxon>
        <taxon>Hexanauplia</taxon>
        <taxon>Copepoda</taxon>
        <taxon>Siphonostomatoida</taxon>
        <taxon>Caligidae</taxon>
        <taxon>Lepeophtheirus</taxon>
    </lineage>
</organism>